<dbReference type="AlphaFoldDB" id="A0A4Q0YES1"/>
<protein>
    <recommendedName>
        <fullName evidence="4">DegT/DnrJ/EryC1/StrS aminotransferase family protein</fullName>
    </recommendedName>
</protein>
<gene>
    <name evidence="2" type="ORF">CRV08_06130</name>
</gene>
<sequence length="334" mass="39185">MKHPFNLQKSGRVELNNLYNNSNIYLYPYARYAFLELLKVLDIKSIYLPSFICRDMLAPINILNLEYYFYEVDEKLQPIIEDIKCDAILMVNYFGFAQKLEPFFEYKKRFESLIIEDNAHGFLSKDSKGEQLGTRTDVGILSIRKTLFLPNGGALLINNETLKIVSFSSAEIGFSFEDVKYEKKLKLKKKIFHKYLGVFILLLRRLIRYLKSGSILPLPDVKSEVELPSNSLLTPLLKEKIVNIDINDETNNRIKMYKQISVWAKKFGITPIYELDNFTIPYEFMFIDRGNAKEFENFLLKKGFFILPWPDLPDEILNKAPEFYKNIKVVPFLW</sequence>
<dbReference type="InterPro" id="IPR015421">
    <property type="entry name" value="PyrdxlP-dep_Trfase_major"/>
</dbReference>
<keyword evidence="1" id="KW-0663">Pyridoxal phosphate</keyword>
<dbReference type="RefSeq" id="WP_128980152.1">
    <property type="nucleotide sequence ID" value="NZ_PDKJ01000004.1"/>
</dbReference>
<dbReference type="Gene3D" id="3.40.640.10">
    <property type="entry name" value="Type I PLP-dependent aspartate aminotransferase-like (Major domain)"/>
    <property type="match status" value="1"/>
</dbReference>
<evidence type="ECO:0000256" key="1">
    <source>
        <dbReference type="RuleBase" id="RU004508"/>
    </source>
</evidence>
<comment type="caution">
    <text evidence="2">The sequence shown here is derived from an EMBL/GenBank/DDBJ whole genome shotgun (WGS) entry which is preliminary data.</text>
</comment>
<dbReference type="EMBL" id="PDKJ01000004">
    <property type="protein sequence ID" value="RXJ69007.1"/>
    <property type="molecule type" value="Genomic_DNA"/>
</dbReference>
<dbReference type="InterPro" id="IPR000653">
    <property type="entry name" value="DegT/StrS_aminotransferase"/>
</dbReference>
<name>A0A4Q0YES1_9BACT</name>
<organism evidence="2 3">
    <name type="scientific">Halarcobacter ebronensis</name>
    <dbReference type="NCBI Taxonomy" id="1462615"/>
    <lineage>
        <taxon>Bacteria</taxon>
        <taxon>Pseudomonadati</taxon>
        <taxon>Campylobacterota</taxon>
        <taxon>Epsilonproteobacteria</taxon>
        <taxon>Campylobacterales</taxon>
        <taxon>Arcobacteraceae</taxon>
        <taxon>Halarcobacter</taxon>
    </lineage>
</organism>
<reference evidence="2 3" key="1">
    <citation type="submission" date="2017-10" db="EMBL/GenBank/DDBJ databases">
        <title>Genomics of the genus Arcobacter.</title>
        <authorList>
            <person name="Perez-Cataluna A."/>
            <person name="Figueras M.J."/>
        </authorList>
    </citation>
    <scope>NUCLEOTIDE SEQUENCE [LARGE SCALE GENOMIC DNA]</scope>
    <source>
        <strain evidence="2 3">CECT 8993</strain>
    </source>
</reference>
<evidence type="ECO:0000313" key="3">
    <source>
        <dbReference type="Proteomes" id="UP000290172"/>
    </source>
</evidence>
<evidence type="ECO:0000313" key="2">
    <source>
        <dbReference type="EMBL" id="RXJ69007.1"/>
    </source>
</evidence>
<comment type="similarity">
    <text evidence="1">Belongs to the DegT/DnrJ/EryC1 family.</text>
</comment>
<dbReference type="Proteomes" id="UP000290172">
    <property type="component" value="Unassembled WGS sequence"/>
</dbReference>
<evidence type="ECO:0008006" key="4">
    <source>
        <dbReference type="Google" id="ProtNLM"/>
    </source>
</evidence>
<accession>A0A4Q0YES1</accession>
<proteinExistence type="inferred from homology"/>
<dbReference type="InterPro" id="IPR015424">
    <property type="entry name" value="PyrdxlP-dep_Trfase"/>
</dbReference>
<dbReference type="Pfam" id="PF01041">
    <property type="entry name" value="DegT_DnrJ_EryC1"/>
    <property type="match status" value="1"/>
</dbReference>
<dbReference type="SUPFAM" id="SSF53383">
    <property type="entry name" value="PLP-dependent transferases"/>
    <property type="match status" value="1"/>
</dbReference>